<proteinExistence type="predicted"/>
<dbReference type="KEGG" id="taes:123121852"/>
<feature type="domain" description="DUF6598" evidence="2">
    <location>
        <begin position="439"/>
        <end position="676"/>
    </location>
</feature>
<reference evidence="3" key="2">
    <citation type="submission" date="2018-10" db="UniProtKB">
        <authorList>
            <consortium name="EnsemblPlants"/>
        </authorList>
    </citation>
    <scope>IDENTIFICATION</scope>
</reference>
<dbReference type="Proteomes" id="UP000019116">
    <property type="component" value="Chromosome 5D"/>
</dbReference>
<dbReference type="Gramene" id="TraesROB_scaffold_022774_01G000900.1">
    <property type="protein sequence ID" value="TraesROB_scaffold_022774_01G000900.1"/>
    <property type="gene ID" value="TraesROB_scaffold_022774_01G000900"/>
</dbReference>
<dbReference type="Gramene" id="TraesCS5D02G263000.1">
    <property type="protein sequence ID" value="TraesCS5D02G263000.1"/>
    <property type="gene ID" value="TraesCS5D02G263000"/>
</dbReference>
<organism evidence="3">
    <name type="scientific">Triticum aestivum</name>
    <name type="common">Wheat</name>
    <dbReference type="NCBI Taxonomy" id="4565"/>
    <lineage>
        <taxon>Eukaryota</taxon>
        <taxon>Viridiplantae</taxon>
        <taxon>Streptophyta</taxon>
        <taxon>Embryophyta</taxon>
        <taxon>Tracheophyta</taxon>
        <taxon>Spermatophyta</taxon>
        <taxon>Magnoliopsida</taxon>
        <taxon>Liliopsida</taxon>
        <taxon>Poales</taxon>
        <taxon>Poaceae</taxon>
        <taxon>BOP clade</taxon>
        <taxon>Pooideae</taxon>
        <taxon>Triticodae</taxon>
        <taxon>Triticeae</taxon>
        <taxon>Triticinae</taxon>
        <taxon>Triticum</taxon>
    </lineage>
</organism>
<dbReference type="Gramene" id="TraesLDM5D03G03142350.1">
    <property type="protein sequence ID" value="TraesLDM5D03G03142350.1"/>
    <property type="gene ID" value="TraesLDM5D03G03142350"/>
</dbReference>
<evidence type="ECO:0000256" key="1">
    <source>
        <dbReference type="SAM" id="MobiDB-lite"/>
    </source>
</evidence>
<dbReference type="RefSeq" id="XP_044397865.1">
    <property type="nucleotide sequence ID" value="XM_044541930.1"/>
</dbReference>
<evidence type="ECO:0000259" key="2">
    <source>
        <dbReference type="Pfam" id="PF20241"/>
    </source>
</evidence>
<dbReference type="Gramene" id="TraesWEE_scaffold_050449_01G000100.1">
    <property type="protein sequence ID" value="TraesWEE_scaffold_050449_01G000100.1"/>
    <property type="gene ID" value="TraesWEE_scaffold_050449_01G000100"/>
</dbReference>
<reference evidence="3" key="1">
    <citation type="submission" date="2018-08" db="EMBL/GenBank/DDBJ databases">
        <authorList>
            <person name="Rossello M."/>
        </authorList>
    </citation>
    <scope>NUCLEOTIDE SEQUENCE [LARGE SCALE GENOMIC DNA]</scope>
    <source>
        <strain evidence="3">cv. Chinese Spring</strain>
    </source>
</reference>
<dbReference type="Gramene" id="TraesJAG5D03G03135100.1">
    <property type="protein sequence ID" value="TraesJAG5D03G03135100.1"/>
    <property type="gene ID" value="TraesJAG5D03G03135100"/>
</dbReference>
<dbReference type="Gramene" id="TraesCS5D03G0604200.1">
    <property type="protein sequence ID" value="TraesCS5D03G0604200.1.CDS"/>
    <property type="gene ID" value="TraesCS5D03G0604200"/>
</dbReference>
<dbReference type="InterPro" id="IPR046533">
    <property type="entry name" value="DUF6598"/>
</dbReference>
<dbReference type="OMA" id="CHEASIP"/>
<protein>
    <recommendedName>
        <fullName evidence="2">DUF6598 domain-containing protein</fullName>
    </recommendedName>
</protein>
<dbReference type="EnsemblPlants" id="TraesCS5D02G263000.1">
    <property type="protein sequence ID" value="TraesCS5D02G263000.1"/>
    <property type="gene ID" value="TraesCS5D02G263000"/>
</dbReference>
<dbReference type="Gramene" id="TraesRN5D0100631000.1">
    <property type="protein sequence ID" value="TraesRN5D0100631000.1"/>
    <property type="gene ID" value="TraesRN5D0100631000"/>
</dbReference>
<evidence type="ECO:0000313" key="4">
    <source>
        <dbReference type="Proteomes" id="UP000019116"/>
    </source>
</evidence>
<dbReference type="Gramene" id="TraesARI5D03G03091320.1">
    <property type="protein sequence ID" value="TraesARI5D03G03091320.1"/>
    <property type="gene ID" value="TraesARI5D03G03091320"/>
</dbReference>
<name>A0A3B6MT37_WHEAT</name>
<keyword evidence="4" id="KW-1185">Reference proteome</keyword>
<dbReference type="Pfam" id="PF20241">
    <property type="entry name" value="DUF6598"/>
    <property type="match status" value="1"/>
</dbReference>
<dbReference type="Gramene" id="TraesPARA_EIv1.0_1825100.1">
    <property type="protein sequence ID" value="TraesPARA_EIv1.0_1825100.1.CDS"/>
    <property type="gene ID" value="TraesPARA_EIv1.0_1825100"/>
</dbReference>
<feature type="region of interest" description="Disordered" evidence="1">
    <location>
        <begin position="1"/>
        <end position="25"/>
    </location>
</feature>
<feature type="region of interest" description="Disordered" evidence="1">
    <location>
        <begin position="262"/>
        <end position="318"/>
    </location>
</feature>
<dbReference type="Gramene" id="TraesCLE_scaffold_056061_01G000100.1">
    <property type="protein sequence ID" value="TraesCLE_scaffold_056061_01G000100.1"/>
    <property type="gene ID" value="TraesCLE_scaffold_056061_01G000100"/>
</dbReference>
<dbReference type="PANTHER" id="PTHR33065">
    <property type="entry name" value="OS07G0486400 PROTEIN"/>
    <property type="match status" value="1"/>
</dbReference>
<feature type="compositionally biased region" description="Low complexity" evidence="1">
    <location>
        <begin position="1"/>
        <end position="13"/>
    </location>
</feature>
<dbReference type="Gramene" id="TraesSTA5D03G03128640.1">
    <property type="protein sequence ID" value="TraesSTA5D03G03128640.1"/>
    <property type="gene ID" value="TraesSTA5D03G03128640"/>
</dbReference>
<dbReference type="PANTHER" id="PTHR33065:SF111">
    <property type="entry name" value="DUF6598 DOMAIN-CONTAINING PROTEIN"/>
    <property type="match status" value="1"/>
</dbReference>
<dbReference type="AlphaFoldDB" id="A0A3B6MT37"/>
<dbReference type="STRING" id="4565.A0A3B6MT37"/>
<accession>A0A3B6MT37</accession>
<dbReference type="GeneID" id="123121852"/>
<feature type="compositionally biased region" description="Polar residues" evidence="1">
    <location>
        <begin position="267"/>
        <end position="276"/>
    </location>
</feature>
<gene>
    <name evidence="3" type="primary">LOC123121852</name>
</gene>
<sequence length="692" mass="76270">MEIEMESSSVESCEPGERSVAGKISKMGGTGNAVVAMATTGKKTYEQAFLATTGKKISLQALLGTMGKKTSKQELLATTGNTSKQELLPTGKTAGSEVRKAAVLLMQVASLRGGAGDVRETRERLIGQSLEALSNAEVLASLEEEEPRRTISQEAKTDLIAYQACDQEEAAPELVVQIMSDDDDDYVKCEAAASEEACDPAFILENDTMTTMIVADPARGEIGLAEEVDVAAKSGQQKKRVNLSTEEFSALLEEEEAGRKMAHKGSTDPNAYQASAQVDDDWSDKEERHEAMELLKQNMADDDDESAKFEAAAPEEATGDEIRISEEAAEVAAEEEMMMMGFGGLAEEAAEEAAESWEQKRKRRGDLSIDEMMARTREMVGEVPEEANTDHNAYCARVYREDWDWLFAPLYGPFDKTTSIPPSCCSHHHRNSLVRPQQTLQIFSIKVGKIKKPLMWPLHVFGSVAVRDKVDHNRIMVFHRQRENCQTLTKKDRSLMLTGPTRGVVVDVHPTYIEVDLKVKGTTESEDMDLSYLVVASSPGGPSYRAEASKRSTLELTYVRMYDSVEAAISVKLKKDGSWPGCRGLFTASTASLEDMEILLLAFKGDRLPVNGKGRIEFSRRVVSVELRGKLIFSAKALQGSDEKGVRRVRKTFTPKRAGKSKENIKIGSCEMEVTVTWSLLPSCKFDYDNSL</sequence>
<dbReference type="OrthoDB" id="623299at2759"/>
<dbReference type="Gramene" id="TraesSYM5D03G03077590.1">
    <property type="protein sequence ID" value="TraesSYM5D03G03077590.1"/>
    <property type="gene ID" value="TraesSYM5D03G03077590"/>
</dbReference>
<evidence type="ECO:0000313" key="3">
    <source>
        <dbReference type="EnsemblPlants" id="TraesCS5D02G263000.1"/>
    </source>
</evidence>